<dbReference type="InterPro" id="IPR029063">
    <property type="entry name" value="SAM-dependent_MTases_sf"/>
</dbReference>
<dbReference type="Proteomes" id="UP000247345">
    <property type="component" value="Unassembled WGS sequence"/>
</dbReference>
<proteinExistence type="predicted"/>
<dbReference type="SUPFAM" id="SSF53335">
    <property type="entry name" value="S-adenosyl-L-methionine-dependent methyltransferases"/>
    <property type="match status" value="1"/>
</dbReference>
<dbReference type="GO" id="GO:0032259">
    <property type="term" value="P:methylation"/>
    <property type="evidence" value="ECO:0007669"/>
    <property type="project" value="UniProtKB-KW"/>
</dbReference>
<keyword evidence="5" id="KW-1185">Reference proteome</keyword>
<comment type="caution">
    <text evidence="4">The sequence shown here is derived from an EMBL/GenBank/DDBJ whole genome shotgun (WGS) entry which is preliminary data.</text>
</comment>
<name>A0A2P6CE93_9FLAO</name>
<dbReference type="CDD" id="cd02440">
    <property type="entry name" value="AdoMet_MTases"/>
    <property type="match status" value="1"/>
</dbReference>
<keyword evidence="2" id="KW-0949">S-adenosyl-L-methionine</keyword>
<gene>
    <name evidence="4" type="ORF">BTO14_08080</name>
</gene>
<accession>A0A2P6CE93</accession>
<dbReference type="AlphaFoldDB" id="A0A2P6CE93"/>
<feature type="domain" description="Methyltransferase small" evidence="3">
    <location>
        <begin position="172"/>
        <end position="302"/>
    </location>
</feature>
<dbReference type="OrthoDB" id="267914at2"/>
<keyword evidence="1 4" id="KW-0489">Methyltransferase</keyword>
<dbReference type="EMBL" id="MSCK01000001">
    <property type="protein sequence ID" value="PQJ73221.1"/>
    <property type="molecule type" value="Genomic_DNA"/>
</dbReference>
<dbReference type="InterPro" id="IPR007848">
    <property type="entry name" value="Small_mtfrase_dom"/>
</dbReference>
<evidence type="ECO:0000256" key="2">
    <source>
        <dbReference type="ARBA" id="ARBA00022691"/>
    </source>
</evidence>
<protein>
    <submittedName>
        <fullName evidence="4">Methyltransferase type 11</fullName>
    </submittedName>
</protein>
<evidence type="ECO:0000313" key="4">
    <source>
        <dbReference type="EMBL" id="PQJ73221.1"/>
    </source>
</evidence>
<sequence>MSAKLKINKPTPIRPGEELLKFDSHTDVRETLYAMRDGKSVLITEFYSNGMLLLKELQKHLKIRLPNKTLKEQHAFRAEYHRLSNLILLKITNQEVAVDKAPKIGWLHTLYTGKNDFLLTFPEVQRLNSAWQKFHKGVKVPVLRNKVHPYYGVYFPTRFDYLTLFDNWLKRYEGPKKSAIDVGIGSGVLSFQMVQHGFQKVFGTDTNPNAILGLKEFMGDTKLSRKIELNYGNLFATIEKETELIVFNPPWLPAISNEENIDEAVYYNKNLFPKFFADASNKLAEGGKLVVLFSNAAEIKNLTKENPIEKELAKGIRFKLEKCLKKTIKPPVDKSKRNKKVTALEEAQLWVLTKV</sequence>
<evidence type="ECO:0000259" key="3">
    <source>
        <dbReference type="Pfam" id="PF05175"/>
    </source>
</evidence>
<dbReference type="GO" id="GO:0008168">
    <property type="term" value="F:methyltransferase activity"/>
    <property type="evidence" value="ECO:0007669"/>
    <property type="project" value="UniProtKB-KW"/>
</dbReference>
<dbReference type="RefSeq" id="WP_105048884.1">
    <property type="nucleotide sequence ID" value="NZ_CP150661.1"/>
</dbReference>
<evidence type="ECO:0000256" key="1">
    <source>
        <dbReference type="ARBA" id="ARBA00022603"/>
    </source>
</evidence>
<reference evidence="4 5" key="1">
    <citation type="submission" date="2016-12" db="EMBL/GenBank/DDBJ databases">
        <title>Trade-off between light-utilization and light-protection in marine flavobacteria.</title>
        <authorList>
            <person name="Kumagai Y."/>
            <person name="Yoshizawa S."/>
            <person name="Kogure K."/>
            <person name="Iwasaki W."/>
        </authorList>
    </citation>
    <scope>NUCLEOTIDE SEQUENCE [LARGE SCALE GENOMIC DNA]</scope>
    <source>
        <strain evidence="4 5">KCTC 12100</strain>
    </source>
</reference>
<evidence type="ECO:0000313" key="5">
    <source>
        <dbReference type="Proteomes" id="UP000247345"/>
    </source>
</evidence>
<keyword evidence="4" id="KW-0808">Transferase</keyword>
<dbReference type="Gene3D" id="3.40.50.150">
    <property type="entry name" value="Vaccinia Virus protein VP39"/>
    <property type="match status" value="1"/>
</dbReference>
<dbReference type="Pfam" id="PF05175">
    <property type="entry name" value="MTS"/>
    <property type="match status" value="1"/>
</dbReference>
<organism evidence="4 5">
    <name type="scientific">Polaribacter butkevichii</name>
    <dbReference type="NCBI Taxonomy" id="218490"/>
    <lineage>
        <taxon>Bacteria</taxon>
        <taxon>Pseudomonadati</taxon>
        <taxon>Bacteroidota</taxon>
        <taxon>Flavobacteriia</taxon>
        <taxon>Flavobacteriales</taxon>
        <taxon>Flavobacteriaceae</taxon>
    </lineage>
</organism>